<name>A0A550CXX9_9AGAR</name>
<evidence type="ECO:0000256" key="4">
    <source>
        <dbReference type="ARBA" id="ARBA00022540"/>
    </source>
</evidence>
<feature type="domain" description="EIF2B subunit epsilon/gamma LbH" evidence="12">
    <location>
        <begin position="376"/>
        <end position="461"/>
    </location>
</feature>
<feature type="compositionally biased region" description="Acidic residues" evidence="10">
    <location>
        <begin position="482"/>
        <end position="504"/>
    </location>
</feature>
<reference evidence="13 14" key="1">
    <citation type="journal article" date="2019" name="New Phytol.">
        <title>Comparative genomics reveals unique wood-decay strategies and fruiting body development in the Schizophyllaceae.</title>
        <authorList>
            <person name="Almasi E."/>
            <person name="Sahu N."/>
            <person name="Krizsan K."/>
            <person name="Balint B."/>
            <person name="Kovacs G.M."/>
            <person name="Kiss B."/>
            <person name="Cseklye J."/>
            <person name="Drula E."/>
            <person name="Henrissat B."/>
            <person name="Nagy I."/>
            <person name="Chovatia M."/>
            <person name="Adam C."/>
            <person name="LaButti K."/>
            <person name="Lipzen A."/>
            <person name="Riley R."/>
            <person name="Grigoriev I.V."/>
            <person name="Nagy L.G."/>
        </authorList>
    </citation>
    <scope>NUCLEOTIDE SEQUENCE [LARGE SCALE GENOMIC DNA]</scope>
    <source>
        <strain evidence="13 14">NL-1724</strain>
    </source>
</reference>
<keyword evidence="14" id="KW-1185">Reference proteome</keyword>
<evidence type="ECO:0000256" key="1">
    <source>
        <dbReference type="ARBA" id="ARBA00004514"/>
    </source>
</evidence>
<keyword evidence="13" id="KW-0808">Transferase</keyword>
<evidence type="ECO:0000256" key="2">
    <source>
        <dbReference type="ARBA" id="ARBA00007878"/>
    </source>
</evidence>
<dbReference type="InterPro" id="IPR029044">
    <property type="entry name" value="Nucleotide-diphossugar_trans"/>
</dbReference>
<evidence type="ECO:0000256" key="5">
    <source>
        <dbReference type="ARBA" id="ARBA00022917"/>
    </source>
</evidence>
<keyword evidence="4" id="KW-0396">Initiation factor</keyword>
<evidence type="ECO:0000256" key="8">
    <source>
        <dbReference type="ARBA" id="ARBA00045373"/>
    </source>
</evidence>
<dbReference type="Pfam" id="PF00483">
    <property type="entry name" value="NTP_transferase"/>
    <property type="match status" value="1"/>
</dbReference>
<comment type="similarity">
    <text evidence="2">Belongs to the eIF-2B gamma/epsilon subunits family.</text>
</comment>
<dbReference type="OrthoDB" id="1733332at2759"/>
<dbReference type="EMBL" id="VDMD01000001">
    <property type="protein sequence ID" value="TRM69639.1"/>
    <property type="molecule type" value="Genomic_DNA"/>
</dbReference>
<dbReference type="STRING" id="97359.A0A550CXX9"/>
<gene>
    <name evidence="13" type="ORF">BD626DRAFT_15866</name>
</gene>
<dbReference type="InterPro" id="IPR051960">
    <property type="entry name" value="eIF2B_gamma"/>
</dbReference>
<dbReference type="Gene3D" id="3.90.550.10">
    <property type="entry name" value="Spore Coat Polysaccharide Biosynthesis Protein SpsA, Chain A"/>
    <property type="match status" value="1"/>
</dbReference>
<dbReference type="SUPFAM" id="SSF53448">
    <property type="entry name" value="Nucleotide-diphospho-sugar transferases"/>
    <property type="match status" value="1"/>
</dbReference>
<dbReference type="GO" id="GO:0005851">
    <property type="term" value="C:eukaryotic translation initiation factor 2B complex"/>
    <property type="evidence" value="ECO:0007669"/>
    <property type="project" value="TreeGrafter"/>
</dbReference>
<comment type="subunit">
    <text evidence="9">Component of the translation initiation factor 2B (eIF2B) complex which is a heterodecamer of two sets of five different subunits: alpha, beta, gamma, delta and epsilon. Subunits alpha, beta and delta comprise a regulatory subcomplex and subunits epsilon and gamma comprise a catalytic subcomplex. Within the complex, the hexameric regulatory complex resides at the center, with the two heterodimeric catalytic subcomplexes bound on opposite sides.</text>
</comment>
<evidence type="ECO:0000259" key="12">
    <source>
        <dbReference type="Pfam" id="PF25084"/>
    </source>
</evidence>
<comment type="subcellular location">
    <subcellularLocation>
        <location evidence="1">Cytoplasm</location>
        <location evidence="1">Cytosol</location>
    </subcellularLocation>
</comment>
<feature type="region of interest" description="Disordered" evidence="10">
    <location>
        <begin position="470"/>
        <end position="504"/>
    </location>
</feature>
<dbReference type="PANTHER" id="PTHR45989:SF1">
    <property type="entry name" value="TRANSLATION INITIATION FACTOR EIF-2B SUBUNIT GAMMA"/>
    <property type="match status" value="1"/>
</dbReference>
<dbReference type="GO" id="GO:0005085">
    <property type="term" value="F:guanyl-nucleotide exchange factor activity"/>
    <property type="evidence" value="ECO:0007669"/>
    <property type="project" value="TreeGrafter"/>
</dbReference>
<evidence type="ECO:0000313" key="13">
    <source>
        <dbReference type="EMBL" id="TRM69639.1"/>
    </source>
</evidence>
<dbReference type="AlphaFoldDB" id="A0A550CXX9"/>
<comment type="function">
    <text evidence="8">Acts as a component of the translation initiation factor 2B (eIF2B) complex, which catalyzes the exchange of GDP for GTP on the eukaryotic initiation factor 2 (eIF2) complex gamma subunit. Its guanine nucleotide exchange factor activity is repressed when bound to eIF2 complex phosphorylated on the alpha subunit, thereby limiting the amount of methionyl-initiator methionine tRNA available to the ribosome and consequently global translation is repressed.</text>
</comment>
<protein>
    <recommendedName>
        <fullName evidence="6">Translation initiation factor eIF2B subunit gamma</fullName>
    </recommendedName>
    <alternativeName>
        <fullName evidence="7">eIF2B GDP-GTP exchange factor subunit gamma</fullName>
    </alternativeName>
</protein>
<dbReference type="InterPro" id="IPR005835">
    <property type="entry name" value="NTP_transferase_dom"/>
</dbReference>
<keyword evidence="3" id="KW-0963">Cytoplasm</keyword>
<sequence>MDIIEERSLVSREFLAVILCGFGNELHPLTSNNGDEPCPKALLPVANKPIIDYTLAWVEQARIQDVLVICPTTHRTAISHHIDSDISSSSTVLRIDVQTFDESQDASIGTSTVLRHFASRIQGDFILLPCDFIPPPSLPLSVLLDKFRTEALADGAIATTCWFATPKKHEKDKSLTPDEWGPAVAPTAIVWDDASGTLLHVDTPDAIDDNADDMELRMALLDRYPHTKLSSGFTDSHVYICKRTVLDALVDKPLFESFREDLLPWLCKIQYQRTKHRKYGQLLHPKTSVITQDLSLSHSTLRINSTQNADDTEDSEEVQDTPASLRVGVVLFRPSGPEEHVARINNIHSFFETNRHCLTTASWTLPSEPKARSLIDAKAQISTDSIIGTSTQIAERASIKRSTIGKHCVIGKMAKITGCVLLDHCVVEDGAKLEGSILGKNTKVGAKADVSKCVTQAGYEVPAGETVKNEKLDVSDWTAVSEEGDDEDDEDEDEDASESSDDST</sequence>
<dbReference type="GO" id="GO:0005829">
    <property type="term" value="C:cytosol"/>
    <property type="evidence" value="ECO:0007669"/>
    <property type="project" value="UniProtKB-SubCell"/>
</dbReference>
<dbReference type="CDD" id="cd04652">
    <property type="entry name" value="LbH_eIF2B_gamma_C"/>
    <property type="match status" value="1"/>
</dbReference>
<dbReference type="GO" id="GO:0003743">
    <property type="term" value="F:translation initiation factor activity"/>
    <property type="evidence" value="ECO:0007669"/>
    <property type="project" value="UniProtKB-KW"/>
</dbReference>
<keyword evidence="5" id="KW-0648">Protein biosynthesis</keyword>
<evidence type="ECO:0000259" key="11">
    <source>
        <dbReference type="Pfam" id="PF00483"/>
    </source>
</evidence>
<dbReference type="Gene3D" id="2.160.10.10">
    <property type="entry name" value="Hexapeptide repeat proteins"/>
    <property type="match status" value="1"/>
</dbReference>
<dbReference type="PANTHER" id="PTHR45989">
    <property type="entry name" value="TRANSLATION INITIATION FACTOR EIF-2B SUBUNIT GAMMA"/>
    <property type="match status" value="1"/>
</dbReference>
<comment type="caution">
    <text evidence="13">The sequence shown here is derived from an EMBL/GenBank/DDBJ whole genome shotgun (WGS) entry which is preliminary data.</text>
</comment>
<evidence type="ECO:0000256" key="3">
    <source>
        <dbReference type="ARBA" id="ARBA00022490"/>
    </source>
</evidence>
<evidence type="ECO:0000313" key="14">
    <source>
        <dbReference type="Proteomes" id="UP000320762"/>
    </source>
</evidence>
<dbReference type="GO" id="GO:0002183">
    <property type="term" value="P:cytoplasmic translational initiation"/>
    <property type="evidence" value="ECO:0007669"/>
    <property type="project" value="TreeGrafter"/>
</dbReference>
<evidence type="ECO:0000256" key="10">
    <source>
        <dbReference type="SAM" id="MobiDB-lite"/>
    </source>
</evidence>
<feature type="domain" description="Nucleotidyl transferase" evidence="11">
    <location>
        <begin position="16"/>
        <end position="133"/>
    </location>
</feature>
<accession>A0A550CXX9</accession>
<dbReference type="Proteomes" id="UP000320762">
    <property type="component" value="Unassembled WGS sequence"/>
</dbReference>
<evidence type="ECO:0000256" key="6">
    <source>
        <dbReference type="ARBA" id="ARBA00044196"/>
    </source>
</evidence>
<dbReference type="GO" id="GO:0016740">
    <property type="term" value="F:transferase activity"/>
    <property type="evidence" value="ECO:0007669"/>
    <property type="project" value="UniProtKB-KW"/>
</dbReference>
<dbReference type="InterPro" id="IPR056764">
    <property type="entry name" value="LbH_EIF2B3/5"/>
</dbReference>
<evidence type="ECO:0000256" key="9">
    <source>
        <dbReference type="ARBA" id="ARBA00046432"/>
    </source>
</evidence>
<organism evidence="13 14">
    <name type="scientific">Schizophyllum amplum</name>
    <dbReference type="NCBI Taxonomy" id="97359"/>
    <lineage>
        <taxon>Eukaryota</taxon>
        <taxon>Fungi</taxon>
        <taxon>Dikarya</taxon>
        <taxon>Basidiomycota</taxon>
        <taxon>Agaricomycotina</taxon>
        <taxon>Agaricomycetes</taxon>
        <taxon>Agaricomycetidae</taxon>
        <taxon>Agaricales</taxon>
        <taxon>Schizophyllaceae</taxon>
        <taxon>Schizophyllum</taxon>
    </lineage>
</organism>
<dbReference type="Pfam" id="PF25084">
    <property type="entry name" value="LbH_EIF2B"/>
    <property type="match status" value="1"/>
</dbReference>
<evidence type="ECO:0000256" key="7">
    <source>
        <dbReference type="ARBA" id="ARBA00044229"/>
    </source>
</evidence>
<proteinExistence type="inferred from homology"/>